<feature type="domain" description="PAC" evidence="10">
    <location>
        <begin position="323"/>
        <end position="375"/>
    </location>
</feature>
<dbReference type="InterPro" id="IPR036890">
    <property type="entry name" value="HATPase_C_sf"/>
</dbReference>
<dbReference type="Gene3D" id="3.30.450.40">
    <property type="match status" value="1"/>
</dbReference>
<dbReference type="InterPro" id="IPR036097">
    <property type="entry name" value="HisK_dim/P_sf"/>
</dbReference>
<dbReference type="EMBL" id="BX571659">
    <property type="protein sequence ID" value="CAE10078.1"/>
    <property type="molecule type" value="Genomic_DNA"/>
</dbReference>
<dbReference type="NCBIfam" id="TIGR00229">
    <property type="entry name" value="sensory_box"/>
    <property type="match status" value="2"/>
</dbReference>
<evidence type="ECO:0000259" key="10">
    <source>
        <dbReference type="PROSITE" id="PS50113"/>
    </source>
</evidence>
<feature type="modified residue" description="4-aspartylphosphate" evidence="6">
    <location>
        <position position="858"/>
    </location>
</feature>
<dbReference type="Pfam" id="PF00072">
    <property type="entry name" value="Response_reg"/>
    <property type="match status" value="1"/>
</dbReference>
<dbReference type="KEGG" id="wsu:WS0975"/>
<evidence type="ECO:0000313" key="12">
    <source>
        <dbReference type="Proteomes" id="UP000000422"/>
    </source>
</evidence>
<feature type="domain" description="PAS" evidence="9">
    <location>
        <begin position="114"/>
        <end position="179"/>
    </location>
</feature>
<evidence type="ECO:0000256" key="2">
    <source>
        <dbReference type="ARBA" id="ARBA00012438"/>
    </source>
</evidence>
<dbReference type="CDD" id="cd00082">
    <property type="entry name" value="HisKA"/>
    <property type="match status" value="1"/>
</dbReference>
<feature type="domain" description="PAC" evidence="10">
    <location>
        <begin position="189"/>
        <end position="248"/>
    </location>
</feature>
<dbReference type="InterPro" id="IPR005467">
    <property type="entry name" value="His_kinase_dom"/>
</dbReference>
<dbReference type="PANTHER" id="PTHR43047:SF64">
    <property type="entry name" value="HISTIDINE KINASE CONTAINING CHEY-HOMOLOGOUS RECEIVER DOMAIN AND PAS DOMAIN-RELATED"/>
    <property type="match status" value="1"/>
</dbReference>
<dbReference type="CDD" id="cd16922">
    <property type="entry name" value="HATPase_EvgS-ArcB-TorS-like"/>
    <property type="match status" value="1"/>
</dbReference>
<dbReference type="EC" id="2.7.13.3" evidence="2"/>
<dbReference type="STRING" id="273121.WS0975"/>
<dbReference type="SUPFAM" id="SSF55785">
    <property type="entry name" value="PYP-like sensor domain (PAS domain)"/>
    <property type="match status" value="2"/>
</dbReference>
<dbReference type="InterPro" id="IPR000700">
    <property type="entry name" value="PAS-assoc_C"/>
</dbReference>
<dbReference type="InterPro" id="IPR011006">
    <property type="entry name" value="CheY-like_superfamily"/>
</dbReference>
<dbReference type="eggNOG" id="COG2202">
    <property type="taxonomic scope" value="Bacteria"/>
</dbReference>
<accession>Q7M9E9</accession>
<evidence type="ECO:0000256" key="5">
    <source>
        <dbReference type="ARBA" id="ARBA00022777"/>
    </source>
</evidence>
<evidence type="ECO:0000259" key="9">
    <source>
        <dbReference type="PROSITE" id="PS50112"/>
    </source>
</evidence>
<dbReference type="Pfam" id="PF00512">
    <property type="entry name" value="HisKA"/>
    <property type="match status" value="1"/>
</dbReference>
<keyword evidence="4" id="KW-0808">Transferase</keyword>
<evidence type="ECO:0000256" key="4">
    <source>
        <dbReference type="ARBA" id="ARBA00022679"/>
    </source>
</evidence>
<name>Q7M9E9_WOLSU</name>
<dbReference type="Pfam" id="PF01590">
    <property type="entry name" value="GAF"/>
    <property type="match status" value="1"/>
</dbReference>
<evidence type="ECO:0000259" key="8">
    <source>
        <dbReference type="PROSITE" id="PS50110"/>
    </source>
</evidence>
<keyword evidence="3 6" id="KW-0597">Phosphoprotein</keyword>
<dbReference type="HOGENOM" id="CLU_296288_0_0_7"/>
<dbReference type="Gene3D" id="3.40.50.2300">
    <property type="match status" value="1"/>
</dbReference>
<dbReference type="FunFam" id="3.30.565.10:FF:000010">
    <property type="entry name" value="Sensor histidine kinase RcsC"/>
    <property type="match status" value="1"/>
</dbReference>
<feature type="domain" description="Histidine kinase" evidence="7">
    <location>
        <begin position="565"/>
        <end position="787"/>
    </location>
</feature>
<dbReference type="PRINTS" id="PR00344">
    <property type="entry name" value="BCTRLSENSOR"/>
</dbReference>
<keyword evidence="5 11" id="KW-0418">Kinase</keyword>
<dbReference type="SUPFAM" id="SSF47384">
    <property type="entry name" value="Homodimeric domain of signal transducing histidine kinase"/>
    <property type="match status" value="1"/>
</dbReference>
<dbReference type="GO" id="GO:0000155">
    <property type="term" value="F:phosphorelay sensor kinase activity"/>
    <property type="evidence" value="ECO:0007669"/>
    <property type="project" value="InterPro"/>
</dbReference>
<dbReference type="InterPro" id="IPR003018">
    <property type="entry name" value="GAF"/>
</dbReference>
<dbReference type="PANTHER" id="PTHR43047">
    <property type="entry name" value="TWO-COMPONENT HISTIDINE PROTEIN KINASE"/>
    <property type="match status" value="1"/>
</dbReference>
<dbReference type="PROSITE" id="PS50112">
    <property type="entry name" value="PAS"/>
    <property type="match status" value="1"/>
</dbReference>
<dbReference type="Gene3D" id="3.30.565.10">
    <property type="entry name" value="Histidine kinase-like ATPase, C-terminal domain"/>
    <property type="match status" value="1"/>
</dbReference>
<feature type="domain" description="Response regulatory" evidence="8">
    <location>
        <begin position="809"/>
        <end position="924"/>
    </location>
</feature>
<dbReference type="AlphaFoldDB" id="Q7M9E9"/>
<dbReference type="SMART" id="SM00086">
    <property type="entry name" value="PAC"/>
    <property type="match status" value="2"/>
</dbReference>
<dbReference type="InterPro" id="IPR029016">
    <property type="entry name" value="GAF-like_dom_sf"/>
</dbReference>
<dbReference type="InterPro" id="IPR001789">
    <property type="entry name" value="Sig_transdc_resp-reg_receiver"/>
</dbReference>
<comment type="catalytic activity">
    <reaction evidence="1">
        <text>ATP + protein L-histidine = ADP + protein N-phospho-L-histidine.</text>
        <dbReference type="EC" id="2.7.13.3"/>
    </reaction>
</comment>
<dbReference type="Pfam" id="PF00989">
    <property type="entry name" value="PAS"/>
    <property type="match status" value="1"/>
</dbReference>
<proteinExistence type="predicted"/>
<protein>
    <recommendedName>
        <fullName evidence="2">histidine kinase</fullName>
        <ecNumber evidence="2">2.7.13.3</ecNumber>
    </recommendedName>
</protein>
<dbReference type="SMART" id="SM00448">
    <property type="entry name" value="REC"/>
    <property type="match status" value="1"/>
</dbReference>
<evidence type="ECO:0000259" key="7">
    <source>
        <dbReference type="PROSITE" id="PS50109"/>
    </source>
</evidence>
<dbReference type="SMART" id="SM00388">
    <property type="entry name" value="HisKA"/>
    <property type="match status" value="1"/>
</dbReference>
<reference evidence="11 12" key="1">
    <citation type="journal article" date="2003" name="Proc. Natl. Acad. Sci. U.S.A.">
        <title>Complete genome sequence and analysis of Wolinella succinogenes.</title>
        <authorList>
            <person name="Baar C."/>
            <person name="Eppinger M."/>
            <person name="Raddatz G."/>
            <person name="Simon JM."/>
            <person name="Lanz C."/>
            <person name="Klimmek O."/>
            <person name="Nandakumar R."/>
            <person name="Gross R."/>
            <person name="Rosinus A."/>
            <person name="Keller H."/>
            <person name="Jagtap P."/>
            <person name="Linke B."/>
            <person name="Meyer F."/>
            <person name="Lederer H."/>
            <person name="Schuster S.C."/>
        </authorList>
    </citation>
    <scope>NUCLEOTIDE SEQUENCE [LARGE SCALE GENOMIC DNA]</scope>
    <source>
        <strain evidence="12">ATCC 29543 / DSM 1740 / CCUG 13145 / JCM 31913 / LMG 7466 / NCTC 11488 / FDC 602W</strain>
    </source>
</reference>
<dbReference type="Proteomes" id="UP000000422">
    <property type="component" value="Chromosome"/>
</dbReference>
<dbReference type="SUPFAM" id="SSF52172">
    <property type="entry name" value="CheY-like"/>
    <property type="match status" value="1"/>
</dbReference>
<dbReference type="eggNOG" id="COG2205">
    <property type="taxonomic scope" value="Bacteria"/>
</dbReference>
<dbReference type="RefSeq" id="WP_011138872.1">
    <property type="nucleotide sequence ID" value="NC_005090.1"/>
</dbReference>
<dbReference type="InterPro" id="IPR001610">
    <property type="entry name" value="PAC"/>
</dbReference>
<dbReference type="eggNOG" id="COG0784">
    <property type="taxonomic scope" value="Bacteria"/>
</dbReference>
<dbReference type="SMART" id="SM00065">
    <property type="entry name" value="GAF"/>
    <property type="match status" value="1"/>
</dbReference>
<evidence type="ECO:0000313" key="11">
    <source>
        <dbReference type="EMBL" id="CAE10078.1"/>
    </source>
</evidence>
<dbReference type="InterPro" id="IPR013767">
    <property type="entry name" value="PAS_fold"/>
</dbReference>
<evidence type="ECO:0000256" key="3">
    <source>
        <dbReference type="ARBA" id="ARBA00022553"/>
    </source>
</evidence>
<dbReference type="InterPro" id="IPR003661">
    <property type="entry name" value="HisK_dim/P_dom"/>
</dbReference>
<sequence length="1019" mass="115641">MDPLPLPFHRFFDELDALVVVLDVENYSILYANAEAKKVLGEIVGIPCYEAKYGRSEPCEGCLEAGAIPHRHIWQSQNRQTQRWYRCHSKVIEIEPQKSVRVGISFDISEQKEGEALFEIISQNVTDVIWVYDLKLNRFRYISPSVEAMRGLPKEEAEAMSLEETLTPSSYQRAMQILEGERLRLSNPSHREIKIFSEFFDQYTHDGEVIETEVTARVVQDEGGNLAKIIGITRNFTEQKRLIAALHESEKELKEAQKLGKIGSFTLDLLQETLKSSEVFDQLLGLSPSSPKTLEDWVSLFGEDPRDSLPLFDPQNPIKIDHLEIDQKITRPKDGKEIWVKGVAKTLYEKQRLRYLKGVIQDVTERKQYELRTKNNLERQKFINDVLHLLYRPLDWNQSIAKVMELLGRFTQADRSYIFENSPDDSYATNTFEWCQEGIAPQIHLLQHFEYSLMPSWKPLIVEKKMICASDISTLPLDLSETLAPQGIKSILAVSIFAQGRLYGYLGLDSCRKKREWSEEEIELLRSISTIIAGAIERRGWERSEKEQRIQAQQANLAKSEFLANMSHEIRTPLNSILGFAELLKPALEKNERFAGYLESIATSGQNLLLIIDDILDLSKIESGKMEIHPSPTDIKAFLKELESLFLPSALKKNLSYELNLQEGIPDFLVMDEIRLRQVLFNLLGNAFKFTHEGKVSCSFRFQRQSASKITLFIEVSDTGIGIPLSQQSRIFEPFTQQDAQNTRKYGGTGLGLTITKRLVEIMGGDLTLESRPKWGSTFFITLPHLQIATPKTSKSSLQTPPSSLPCAKILLVDDVSDNREIVRAFLEGQPLHIIEAKDGLEAIAIAQKELPDLILMDIQMPFKDGLEAAKLLKESPKTRPTKIIALTALAMKEEERVIRSFCEGYIKKPFTKATLLEELSAHLASRPLHTSAPDLTPKEHSLLQEALQGEYEEASLLMLNVDIERFAQGLLALAGEQIPSLIPLSSALLEATQSFEIERMEALFGQLQPYFNSPKECS</sequence>
<dbReference type="SUPFAM" id="SSF55874">
    <property type="entry name" value="ATPase domain of HSP90 chaperone/DNA topoisomerase II/histidine kinase"/>
    <property type="match status" value="1"/>
</dbReference>
<dbReference type="GO" id="GO:0006355">
    <property type="term" value="P:regulation of DNA-templated transcription"/>
    <property type="evidence" value="ECO:0007669"/>
    <property type="project" value="InterPro"/>
</dbReference>
<gene>
    <name evidence="11" type="primary">cheA</name>
    <name evidence="11" type="ordered locus">WS0975</name>
</gene>
<evidence type="ECO:0000256" key="1">
    <source>
        <dbReference type="ARBA" id="ARBA00000085"/>
    </source>
</evidence>
<dbReference type="Pfam" id="PF13426">
    <property type="entry name" value="PAS_9"/>
    <property type="match status" value="1"/>
</dbReference>
<dbReference type="Gene3D" id="1.10.287.130">
    <property type="match status" value="1"/>
</dbReference>
<dbReference type="PROSITE" id="PS50109">
    <property type="entry name" value="HIS_KIN"/>
    <property type="match status" value="1"/>
</dbReference>
<dbReference type="InterPro" id="IPR004358">
    <property type="entry name" value="Sig_transdc_His_kin-like_C"/>
</dbReference>
<organism evidence="12">
    <name type="scientific">Wolinella succinogenes (strain ATCC 29543 / DSM 1740 / CCUG 13145 / JCM 31913 / LMG 7466 / NCTC 11488 / FDC 602W)</name>
    <name type="common">Vibrio succinogenes</name>
    <dbReference type="NCBI Taxonomy" id="273121"/>
    <lineage>
        <taxon>Bacteria</taxon>
        <taxon>Pseudomonadati</taxon>
        <taxon>Campylobacterota</taxon>
        <taxon>Epsilonproteobacteria</taxon>
        <taxon>Campylobacterales</taxon>
        <taxon>Helicobacteraceae</taxon>
        <taxon>Wolinella</taxon>
    </lineage>
</organism>
<dbReference type="Pfam" id="PF02518">
    <property type="entry name" value="HATPase_c"/>
    <property type="match status" value="1"/>
</dbReference>
<evidence type="ECO:0000256" key="6">
    <source>
        <dbReference type="PROSITE-ProRule" id="PRU00169"/>
    </source>
</evidence>
<dbReference type="InterPro" id="IPR035965">
    <property type="entry name" value="PAS-like_dom_sf"/>
</dbReference>
<dbReference type="Gene3D" id="3.30.450.20">
    <property type="entry name" value="PAS domain"/>
    <property type="match status" value="3"/>
</dbReference>
<dbReference type="PROSITE" id="PS50110">
    <property type="entry name" value="RESPONSE_REGULATORY"/>
    <property type="match status" value="1"/>
</dbReference>
<dbReference type="InterPro" id="IPR000014">
    <property type="entry name" value="PAS"/>
</dbReference>
<dbReference type="SUPFAM" id="SSF55781">
    <property type="entry name" value="GAF domain-like"/>
    <property type="match status" value="1"/>
</dbReference>
<keyword evidence="12" id="KW-1185">Reference proteome</keyword>
<dbReference type="PROSITE" id="PS50113">
    <property type="entry name" value="PAC"/>
    <property type="match status" value="2"/>
</dbReference>
<dbReference type="InterPro" id="IPR003594">
    <property type="entry name" value="HATPase_dom"/>
</dbReference>
<dbReference type="SMART" id="SM00387">
    <property type="entry name" value="HATPase_c"/>
    <property type="match status" value="1"/>
</dbReference>